<gene>
    <name evidence="1" type="ORF">Cfor_06770</name>
</gene>
<dbReference type="PANTHER" id="PTHR47326">
    <property type="entry name" value="TRANSPOSABLE ELEMENT TC3 TRANSPOSASE-LIKE PROTEIN"/>
    <property type="match status" value="1"/>
</dbReference>
<dbReference type="InParanoid" id="A0A6L2PJA0"/>
<keyword evidence="2" id="KW-1185">Reference proteome</keyword>
<proteinExistence type="predicted"/>
<dbReference type="AlphaFoldDB" id="A0A6L2PJA0"/>
<dbReference type="Gene3D" id="3.30.420.10">
    <property type="entry name" value="Ribonuclease H-like superfamily/Ribonuclease H"/>
    <property type="match status" value="1"/>
</dbReference>
<evidence type="ECO:0000313" key="1">
    <source>
        <dbReference type="EMBL" id="GFG31242.1"/>
    </source>
</evidence>
<dbReference type="GO" id="GO:0003676">
    <property type="term" value="F:nucleic acid binding"/>
    <property type="evidence" value="ECO:0007669"/>
    <property type="project" value="InterPro"/>
</dbReference>
<reference evidence="2" key="1">
    <citation type="submission" date="2020-01" db="EMBL/GenBank/DDBJ databases">
        <title>Draft genome sequence of the Termite Coptotermes fromosanus.</title>
        <authorList>
            <person name="Itakura S."/>
            <person name="Yosikawa Y."/>
            <person name="Umezawa K."/>
        </authorList>
    </citation>
    <scope>NUCLEOTIDE SEQUENCE [LARGE SCALE GENOMIC DNA]</scope>
</reference>
<evidence type="ECO:0000313" key="2">
    <source>
        <dbReference type="Proteomes" id="UP000502823"/>
    </source>
</evidence>
<dbReference type="InterPro" id="IPR036397">
    <property type="entry name" value="RNaseH_sf"/>
</dbReference>
<dbReference type="Proteomes" id="UP000502823">
    <property type="component" value="Unassembled WGS sequence"/>
</dbReference>
<protein>
    <recommendedName>
        <fullName evidence="3">DUF4817 domain-containing protein</fullName>
    </recommendedName>
</protein>
<comment type="caution">
    <text evidence="1">The sequence shown here is derived from an EMBL/GenBank/DDBJ whole genome shotgun (WGS) entry which is preliminary data.</text>
</comment>
<dbReference type="EMBL" id="BLKM01000292">
    <property type="protein sequence ID" value="GFG31242.1"/>
    <property type="molecule type" value="Genomic_DNA"/>
</dbReference>
<dbReference type="OrthoDB" id="8187225at2759"/>
<organism evidence="1 2">
    <name type="scientific">Coptotermes formosanus</name>
    <name type="common">Formosan subterranean termite</name>
    <dbReference type="NCBI Taxonomy" id="36987"/>
    <lineage>
        <taxon>Eukaryota</taxon>
        <taxon>Metazoa</taxon>
        <taxon>Ecdysozoa</taxon>
        <taxon>Arthropoda</taxon>
        <taxon>Hexapoda</taxon>
        <taxon>Insecta</taxon>
        <taxon>Pterygota</taxon>
        <taxon>Neoptera</taxon>
        <taxon>Polyneoptera</taxon>
        <taxon>Dictyoptera</taxon>
        <taxon>Blattodea</taxon>
        <taxon>Blattoidea</taxon>
        <taxon>Termitoidae</taxon>
        <taxon>Rhinotermitidae</taxon>
        <taxon>Coptotermes</taxon>
    </lineage>
</organism>
<evidence type="ECO:0008006" key="3">
    <source>
        <dbReference type="Google" id="ProtNLM"/>
    </source>
</evidence>
<accession>A0A6L2PJA0</accession>
<sequence length="249" mass="28455">MVGCTPCGRRWDFLKNNGPVIATQRISRRQLNTARHGTVPGRNVIKSLAQRFLTTASPTYKNSGDRVRIVWTRENIEKLRPLSVVAPDDQRVDIQLPSTYLADRCEGCFILLSVLLMLILEDETGSAVTVTSARYVHMVNEFFLPELRRRDIDLATCWFQQDGATTLIARQSMNTLRTVSEQRIFSPYGDISWPARSADLSACDFFLWGYFKSKGFQTRPADLHNLKHRIYEEINAILPAMLLRIMESV</sequence>
<dbReference type="PANTHER" id="PTHR47326:SF1">
    <property type="entry name" value="HTH PSQ-TYPE DOMAIN-CONTAINING PROTEIN"/>
    <property type="match status" value="1"/>
</dbReference>
<name>A0A6L2PJA0_COPFO</name>